<dbReference type="EMBL" id="QUNO01000009">
    <property type="protein sequence ID" value="REH43660.1"/>
    <property type="molecule type" value="Genomic_DNA"/>
</dbReference>
<name>A0A3E0HEM1_9PSEU</name>
<accession>A0A3E0HEM1</accession>
<keyword evidence="3" id="KW-1185">Reference proteome</keyword>
<dbReference type="AlphaFoldDB" id="A0A3E0HEM1"/>
<keyword evidence="1" id="KW-0812">Transmembrane</keyword>
<evidence type="ECO:0000313" key="3">
    <source>
        <dbReference type="Proteomes" id="UP000256269"/>
    </source>
</evidence>
<keyword evidence="1" id="KW-1133">Transmembrane helix</keyword>
<dbReference type="RefSeq" id="WP_116177101.1">
    <property type="nucleotide sequence ID" value="NZ_CP144375.1"/>
</dbReference>
<feature type="transmembrane region" description="Helical" evidence="1">
    <location>
        <begin position="6"/>
        <end position="24"/>
    </location>
</feature>
<sequence>MDHPILGVAILVAPFLARPVWLAFKRLYWSERVQECVLRLTGESRLCPTAWGSTISRRRLATPRVVAGALAGATPGTRRMLAGVSAPPARVIPGARAGGIYVRPDDALSSVPPSVGADTQLTAAASGPDLAAAVDQPAGAP</sequence>
<evidence type="ECO:0000256" key="1">
    <source>
        <dbReference type="SAM" id="Phobius"/>
    </source>
</evidence>
<protein>
    <submittedName>
        <fullName evidence="2">Uncharacterized protein</fullName>
    </submittedName>
</protein>
<evidence type="ECO:0000313" key="2">
    <source>
        <dbReference type="EMBL" id="REH43660.1"/>
    </source>
</evidence>
<comment type="caution">
    <text evidence="2">The sequence shown here is derived from an EMBL/GenBank/DDBJ whole genome shotgun (WGS) entry which is preliminary data.</text>
</comment>
<keyword evidence="1" id="KW-0472">Membrane</keyword>
<gene>
    <name evidence="2" type="ORF">BCF44_109203</name>
</gene>
<dbReference type="Proteomes" id="UP000256269">
    <property type="component" value="Unassembled WGS sequence"/>
</dbReference>
<organism evidence="2 3">
    <name type="scientific">Kutzneria buriramensis</name>
    <dbReference type="NCBI Taxonomy" id="1045776"/>
    <lineage>
        <taxon>Bacteria</taxon>
        <taxon>Bacillati</taxon>
        <taxon>Actinomycetota</taxon>
        <taxon>Actinomycetes</taxon>
        <taxon>Pseudonocardiales</taxon>
        <taxon>Pseudonocardiaceae</taxon>
        <taxon>Kutzneria</taxon>
    </lineage>
</organism>
<proteinExistence type="predicted"/>
<reference evidence="2 3" key="1">
    <citation type="submission" date="2018-08" db="EMBL/GenBank/DDBJ databases">
        <title>Genomic Encyclopedia of Archaeal and Bacterial Type Strains, Phase II (KMG-II): from individual species to whole genera.</title>
        <authorList>
            <person name="Goeker M."/>
        </authorList>
    </citation>
    <scope>NUCLEOTIDE SEQUENCE [LARGE SCALE GENOMIC DNA]</scope>
    <source>
        <strain evidence="2 3">DSM 45791</strain>
    </source>
</reference>